<sequence>MLSLIKTLVWCACFLEFIFAFYTLKAMGDAINLFPIISLAAFVMLAHCLCCIILTQSLTLNNKIIFLFISGILLLGANLIEGLYINPIPGALYIAAGIIATIYDRKKI</sequence>
<reference evidence="2 3" key="1">
    <citation type="submission" date="2020-03" db="EMBL/GenBank/DDBJ databases">
        <title>Soil Listeria distribution.</title>
        <authorList>
            <person name="Liao J."/>
            <person name="Wiedmann M."/>
        </authorList>
    </citation>
    <scope>NUCLEOTIDE SEQUENCE [LARGE SCALE GENOMIC DNA]</scope>
    <source>
        <strain evidence="2 3">FSL L7-0020</strain>
    </source>
</reference>
<organism evidence="2 3">
    <name type="scientific">Listeria swaminathanii</name>
    <dbReference type="NCBI Taxonomy" id="2713501"/>
    <lineage>
        <taxon>Bacteria</taxon>
        <taxon>Bacillati</taxon>
        <taxon>Bacillota</taxon>
        <taxon>Bacilli</taxon>
        <taxon>Bacillales</taxon>
        <taxon>Listeriaceae</taxon>
        <taxon>Listeria</taxon>
    </lineage>
</organism>
<dbReference type="EMBL" id="JAATOD010000001">
    <property type="protein sequence ID" value="MBC2328888.1"/>
    <property type="molecule type" value="Genomic_DNA"/>
</dbReference>
<feature type="transmembrane region" description="Helical" evidence="1">
    <location>
        <begin position="64"/>
        <end position="80"/>
    </location>
</feature>
<accession>A0A7X1DME2</accession>
<feature type="transmembrane region" description="Helical" evidence="1">
    <location>
        <begin position="30"/>
        <end position="52"/>
    </location>
</feature>
<evidence type="ECO:0000313" key="3">
    <source>
        <dbReference type="Proteomes" id="UP000572016"/>
    </source>
</evidence>
<comment type="caution">
    <text evidence="2">The sequence shown here is derived from an EMBL/GenBank/DDBJ whole genome shotgun (WGS) entry which is preliminary data.</text>
</comment>
<evidence type="ECO:0000313" key="2">
    <source>
        <dbReference type="EMBL" id="MBC2328888.1"/>
    </source>
</evidence>
<protein>
    <submittedName>
        <fullName evidence="2">Uncharacterized protein</fullName>
    </submittedName>
</protein>
<feature type="transmembrane region" description="Helical" evidence="1">
    <location>
        <begin position="7"/>
        <end position="24"/>
    </location>
</feature>
<dbReference type="AlphaFoldDB" id="A0A7X1DME2"/>
<feature type="transmembrane region" description="Helical" evidence="1">
    <location>
        <begin position="86"/>
        <end position="103"/>
    </location>
</feature>
<keyword evidence="1" id="KW-0812">Transmembrane</keyword>
<keyword evidence="1" id="KW-0472">Membrane</keyword>
<proteinExistence type="predicted"/>
<name>A0A7X1DME2_9LIST</name>
<evidence type="ECO:0000256" key="1">
    <source>
        <dbReference type="SAM" id="Phobius"/>
    </source>
</evidence>
<gene>
    <name evidence="2" type="ORF">HCX62_02360</name>
</gene>
<keyword evidence="1" id="KW-1133">Transmembrane helix</keyword>
<dbReference type="Proteomes" id="UP000572016">
    <property type="component" value="Unassembled WGS sequence"/>
</dbReference>
<dbReference type="RefSeq" id="WP_185638056.1">
    <property type="nucleotide sequence ID" value="NZ_JAATOD010000001.1"/>
</dbReference>